<dbReference type="Pfam" id="PF13181">
    <property type="entry name" value="TPR_8"/>
    <property type="match status" value="1"/>
</dbReference>
<evidence type="ECO:0000313" key="5">
    <source>
        <dbReference type="Proteomes" id="UP001516023"/>
    </source>
</evidence>
<dbReference type="PANTHER" id="PTHR45831:SF2">
    <property type="entry name" value="LD24721P"/>
    <property type="match status" value="1"/>
</dbReference>
<dbReference type="PROSITE" id="PS50005">
    <property type="entry name" value="TPR"/>
    <property type="match status" value="1"/>
</dbReference>
<reference evidence="4 5" key="1">
    <citation type="journal article" date="2020" name="G3 (Bethesda)">
        <title>Improved Reference Genome for Cyclotella cryptica CCMP332, a Model for Cell Wall Morphogenesis, Salinity Adaptation, and Lipid Production in Diatoms (Bacillariophyta).</title>
        <authorList>
            <person name="Roberts W.R."/>
            <person name="Downey K.M."/>
            <person name="Ruck E.C."/>
            <person name="Traller J.C."/>
            <person name="Alverson A.J."/>
        </authorList>
    </citation>
    <scope>NUCLEOTIDE SEQUENCE [LARGE SCALE GENOMIC DNA]</scope>
    <source>
        <strain evidence="4 5">CCMP332</strain>
    </source>
</reference>
<dbReference type="PANTHER" id="PTHR45831">
    <property type="entry name" value="LD24721P"/>
    <property type="match status" value="1"/>
</dbReference>
<organism evidence="4 5">
    <name type="scientific">Cyclotella cryptica</name>
    <dbReference type="NCBI Taxonomy" id="29204"/>
    <lineage>
        <taxon>Eukaryota</taxon>
        <taxon>Sar</taxon>
        <taxon>Stramenopiles</taxon>
        <taxon>Ochrophyta</taxon>
        <taxon>Bacillariophyta</taxon>
        <taxon>Coscinodiscophyceae</taxon>
        <taxon>Thalassiosirophycidae</taxon>
        <taxon>Stephanodiscales</taxon>
        <taxon>Stephanodiscaceae</taxon>
        <taxon>Cyclotella</taxon>
    </lineage>
</organism>
<protein>
    <submittedName>
        <fullName evidence="4">Uncharacterized protein</fullName>
    </submittedName>
</protein>
<evidence type="ECO:0000256" key="3">
    <source>
        <dbReference type="PROSITE-ProRule" id="PRU00339"/>
    </source>
</evidence>
<comment type="caution">
    <text evidence="4">The sequence shown here is derived from an EMBL/GenBank/DDBJ whole genome shotgun (WGS) entry which is preliminary data.</text>
</comment>
<evidence type="ECO:0000313" key="4">
    <source>
        <dbReference type="EMBL" id="KAL3798272.1"/>
    </source>
</evidence>
<dbReference type="InterPro" id="IPR047150">
    <property type="entry name" value="SGT"/>
</dbReference>
<dbReference type="Gene3D" id="1.25.40.10">
    <property type="entry name" value="Tetratricopeptide repeat domain"/>
    <property type="match status" value="1"/>
</dbReference>
<sequence>MCTTWDVYVCDSLTKSKERGVIPSSSIIEAFLSLSPAAGEVVRVYPANWKKQIKAKGRGHTVRCVQRKRNNKNDSDQVTLDAFEVTNVDSVDKVYRIITEHMKLQNINPKACECLNCYIQGNERLEEGQPSQAINLYNQALSIAREDSSGEDRQPRLPEGSILMRRSRAYLKRAANHRKLLQILVKDLADAVPEVTTLKILYQTASTHPSLAPSIYARLAQDSKLHQSKFRSIRYRHDMYEFALLHAAQDSLQATQLLPSNSAAWSLAGQCLADLRKLNESSQYFQKAMELDPSMEKTLRGMMEKNRASQEFIDVARGGGLSADTLRLALDVAG</sequence>
<dbReference type="InterPro" id="IPR019734">
    <property type="entry name" value="TPR_rpt"/>
</dbReference>
<evidence type="ECO:0000256" key="1">
    <source>
        <dbReference type="ARBA" id="ARBA00022737"/>
    </source>
</evidence>
<dbReference type="AlphaFoldDB" id="A0ABD3QDV9"/>
<dbReference type="EMBL" id="JABMIG020000047">
    <property type="protein sequence ID" value="KAL3798272.1"/>
    <property type="molecule type" value="Genomic_DNA"/>
</dbReference>
<gene>
    <name evidence="4" type="ORF">HJC23_000186</name>
</gene>
<evidence type="ECO:0000256" key="2">
    <source>
        <dbReference type="ARBA" id="ARBA00022803"/>
    </source>
</evidence>
<feature type="repeat" description="TPR" evidence="3">
    <location>
        <begin position="262"/>
        <end position="295"/>
    </location>
</feature>
<dbReference type="InterPro" id="IPR011990">
    <property type="entry name" value="TPR-like_helical_dom_sf"/>
</dbReference>
<dbReference type="SMART" id="SM00028">
    <property type="entry name" value="TPR"/>
    <property type="match status" value="2"/>
</dbReference>
<dbReference type="SUPFAM" id="SSF48452">
    <property type="entry name" value="TPR-like"/>
    <property type="match status" value="1"/>
</dbReference>
<keyword evidence="1" id="KW-0677">Repeat</keyword>
<keyword evidence="5" id="KW-1185">Reference proteome</keyword>
<name>A0ABD3QDV9_9STRA</name>
<accession>A0ABD3QDV9</accession>
<keyword evidence="2 3" id="KW-0802">TPR repeat</keyword>
<proteinExistence type="predicted"/>
<dbReference type="Proteomes" id="UP001516023">
    <property type="component" value="Unassembled WGS sequence"/>
</dbReference>